<proteinExistence type="predicted"/>
<gene>
    <name evidence="2" type="ORF">BDW59DRAFT_146432</name>
</gene>
<protein>
    <recommendedName>
        <fullName evidence="4">Transcription factor domain-containing protein</fullName>
    </recommendedName>
</protein>
<feature type="chain" id="PRO_5046500103" description="Transcription factor domain-containing protein" evidence="1">
    <location>
        <begin position="31"/>
        <end position="528"/>
    </location>
</feature>
<keyword evidence="1" id="KW-0732">Signal</keyword>
<keyword evidence="3" id="KW-1185">Reference proteome</keyword>
<name>A0ABR4IC73_9EURO</name>
<evidence type="ECO:0008006" key="4">
    <source>
        <dbReference type="Google" id="ProtNLM"/>
    </source>
</evidence>
<dbReference type="Proteomes" id="UP001610335">
    <property type="component" value="Unassembled WGS sequence"/>
</dbReference>
<accession>A0ABR4IC73</accession>
<evidence type="ECO:0000256" key="1">
    <source>
        <dbReference type="SAM" id="SignalP"/>
    </source>
</evidence>
<dbReference type="CDD" id="cd12148">
    <property type="entry name" value="fungal_TF_MHR"/>
    <property type="match status" value="1"/>
</dbReference>
<dbReference type="EMBL" id="JBFXLS010000037">
    <property type="protein sequence ID" value="KAL2825339.1"/>
    <property type="molecule type" value="Genomic_DNA"/>
</dbReference>
<feature type="signal peptide" evidence="1">
    <location>
        <begin position="1"/>
        <end position="30"/>
    </location>
</feature>
<dbReference type="PANTHER" id="PTHR47840">
    <property type="entry name" value="ZN(II)2CYS6 TRANSCRIPTION FACTOR (EUROFUNG)-RELATED"/>
    <property type="match status" value="1"/>
</dbReference>
<feature type="non-terminal residue" evidence="2">
    <location>
        <position position="528"/>
    </location>
</feature>
<reference evidence="2 3" key="1">
    <citation type="submission" date="2024-07" db="EMBL/GenBank/DDBJ databases">
        <title>Section-level genome sequencing and comparative genomics of Aspergillus sections Usti and Cavernicolus.</title>
        <authorList>
            <consortium name="Lawrence Berkeley National Laboratory"/>
            <person name="Nybo J.L."/>
            <person name="Vesth T.C."/>
            <person name="Theobald S."/>
            <person name="Frisvad J.C."/>
            <person name="Larsen T.O."/>
            <person name="Kjaerboelling I."/>
            <person name="Rothschild-Mancinelli K."/>
            <person name="Lyhne E.K."/>
            <person name="Kogle M.E."/>
            <person name="Barry K."/>
            <person name="Clum A."/>
            <person name="Na H."/>
            <person name="Ledsgaard L."/>
            <person name="Lin J."/>
            <person name="Lipzen A."/>
            <person name="Kuo A."/>
            <person name="Riley R."/>
            <person name="Mondo S."/>
            <person name="LaButti K."/>
            <person name="Haridas S."/>
            <person name="Pangalinan J."/>
            <person name="Salamov A.A."/>
            <person name="Simmons B.A."/>
            <person name="Magnuson J.K."/>
            <person name="Chen J."/>
            <person name="Drula E."/>
            <person name="Henrissat B."/>
            <person name="Wiebenga A."/>
            <person name="Lubbers R.J."/>
            <person name="Gomes A.C."/>
            <person name="Makela M.R."/>
            <person name="Stajich J."/>
            <person name="Grigoriev I.V."/>
            <person name="Mortensen U.H."/>
            <person name="De vries R.P."/>
            <person name="Baker S.E."/>
            <person name="Andersen M.R."/>
        </authorList>
    </citation>
    <scope>NUCLEOTIDE SEQUENCE [LARGE SCALE GENOMIC DNA]</scope>
    <source>
        <strain evidence="2 3">CBS 600.67</strain>
    </source>
</reference>
<evidence type="ECO:0000313" key="2">
    <source>
        <dbReference type="EMBL" id="KAL2825339.1"/>
    </source>
</evidence>
<dbReference type="PANTHER" id="PTHR47840:SF4">
    <property type="entry name" value="ZN(II)2CYS6 TRANSCRIPTION FACTOR (EUROFUNG)"/>
    <property type="match status" value="1"/>
</dbReference>
<sequence>MLQLPPPDSHPVLIARKLLVLGTFLQGVVPASVQSLDDRGVCCRDIMTRVVDQAIRLVTTNDELIYSVEGIECIMMEVMYQNYAGNLHRAWMAVHRAIALAQMMALHRGPNSPSLKFVEPETRAAFDPDHICFRLVQMDRYLSIMLGLPHTSLEARFAIPTASEGGGVDRMERFHCAVAERILQRNNADVNNLSKTRDIDKLLQTAAAEMPPQWWLNPTFATEADLLSDTVRLMQQLTHYHLLARLHMPYMLRWSPDNRLDHSKITAVNASREILSRYIVFRTSNPAHFYCRGCDFLAFVATTIMCLAHITSSSHSQGDHTIFSSLAHSRPSDRGIMERTSETIESMARARVADAIAPKLTRIIHHLLDVEASAATGTIYSTSSSDCDEGEFDGNVTHGGKALHVHIPYFGTITFERGIISKSAPSQLDVPVDTLLSNQLIEPHDEHLRTPTSLLSSQIGDQPCLDLNTDVFQLDSDPASAGNTTPPIQIPDLMLTGTDDWDLQGIDIALFDSLFRGIDIPAEDAWMS</sequence>
<comment type="caution">
    <text evidence="2">The sequence shown here is derived from an EMBL/GenBank/DDBJ whole genome shotgun (WGS) entry which is preliminary data.</text>
</comment>
<organism evidence="2 3">
    <name type="scientific">Aspergillus cavernicola</name>
    <dbReference type="NCBI Taxonomy" id="176166"/>
    <lineage>
        <taxon>Eukaryota</taxon>
        <taxon>Fungi</taxon>
        <taxon>Dikarya</taxon>
        <taxon>Ascomycota</taxon>
        <taxon>Pezizomycotina</taxon>
        <taxon>Eurotiomycetes</taxon>
        <taxon>Eurotiomycetidae</taxon>
        <taxon>Eurotiales</taxon>
        <taxon>Aspergillaceae</taxon>
        <taxon>Aspergillus</taxon>
        <taxon>Aspergillus subgen. Nidulantes</taxon>
    </lineage>
</organism>
<evidence type="ECO:0000313" key="3">
    <source>
        <dbReference type="Proteomes" id="UP001610335"/>
    </source>
</evidence>